<dbReference type="InterPro" id="IPR046524">
    <property type="entry name" value="DUF6701"/>
</dbReference>
<organism evidence="4 5">
    <name type="scientific">Photobacterium andalusiense</name>
    <dbReference type="NCBI Taxonomy" id="2204296"/>
    <lineage>
        <taxon>Bacteria</taxon>
        <taxon>Pseudomonadati</taxon>
        <taxon>Pseudomonadota</taxon>
        <taxon>Gammaproteobacteria</taxon>
        <taxon>Vibrionales</taxon>
        <taxon>Vibrionaceae</taxon>
        <taxon>Photobacterium</taxon>
    </lineage>
</organism>
<evidence type="ECO:0000256" key="1">
    <source>
        <dbReference type="SAM" id="MobiDB-lite"/>
    </source>
</evidence>
<feature type="signal peptide" evidence="2">
    <location>
        <begin position="1"/>
        <end position="22"/>
    </location>
</feature>
<sequence length="1005" mass="110232">MRGHIFIGVLWLLFLIPLFVNAASDANQNLSVMNLSQSNTTNDMCALFPGPVQTWQGSDGKFEGSHKLNITGTAIINSNHYIGFNTVKNTSGSNSHVNDFCEGKSCQPIGENKNLYAEKIKLDLWPQVDDGNLSKQRDFGDKKIFWFNTINLSNKNIVFPSGSVVHVKKMTLNNSSLSSESKKADDLLIFVHDLKPSQDILHEWVDLNAGTQVTALIYSERNLFMSNGNNIKVTRVTGAVTAPNLVMTGKKNKLRTEIIGQSACFEAQPEYQLAMTPTVATSTLCEHQKIEFLVSKVGASKSDFEGDISFSLSSSTGGKWARNVGFNNATSFGVGTSTFVLKNSDSRRVIWLQPNGAETVTVTASIANMAGDKPVGKYTFIPGGFSVTPNNNNIIAGQPFSVTVKAVACANQPNLNDAVITQYSGVKQLEFDTRYLAPSQGQYHVGAVKGADELSSLKVNFTNGISDAIRMRYRDAGSVNLVVKDKTCTSDYCELITTKTNQLKTTDLPQGLVGEASVHSRPWTFAMCPQAGDSFTGTANSGDGLVAAGDAFVMRAKPLQWQPGDKVNNAIDVSDDKYCQRPITPNFFAQTAPDAIVTASIAGIDTPQNGRSGELSGTTRQQHNDSHDNTAIIFDDLRWNEVGSVKLAMTADSYLGMTINPSQRAIGRFYPKQFVIKNSSIINAHTESTPFTYMDQTFTANATIEAQNAAGEATLNYGKFAPQLKESLLLTAVDLNQNRSLNDVSMRLDQSNLVGGWQYSWQQAQLTIKDGELAFTRLPKPNNQLATTTTTVDGPFKIGLGLSVIPRTDCLTLGCTDFANKTQPLQRYNQPQLLTAPLNGEVDSRYGRMVLDDASGVFDQPLTMPLKVEYWNGDQFIINADDSRSHFDSRYSCKQTIYPLIPPTSFAELKPLNDNVLKGKNNVLQALPNLTNNEYLKQQVRFWIRIADKAAADIGCSENNKQYQPWLTFNWRGVGDEDPSGLVTFGSYRGNDRIIYRSETAVINP</sequence>
<reference evidence="5" key="1">
    <citation type="submission" date="2017-06" db="EMBL/GenBank/DDBJ databases">
        <authorList>
            <person name="Rodrigo-Torres L."/>
            <person name="Arahal R.D."/>
            <person name="Lucena T."/>
        </authorList>
    </citation>
    <scope>NUCLEOTIDE SEQUENCE [LARGE SCALE GENOMIC DNA]</scope>
    <source>
        <strain evidence="5">CECT 9192</strain>
    </source>
</reference>
<dbReference type="AlphaFoldDB" id="A0A1Y6MJG6"/>
<feature type="region of interest" description="Disordered" evidence="1">
    <location>
        <begin position="606"/>
        <end position="627"/>
    </location>
</feature>
<dbReference type="RefSeq" id="WP_087854253.1">
    <property type="nucleotide sequence ID" value="NZ_FYAJ01000005.1"/>
</dbReference>
<feature type="chain" id="PRO_5013074276" description="DUF6701 domain-containing protein" evidence="2">
    <location>
        <begin position="23"/>
        <end position="1005"/>
    </location>
</feature>
<proteinExistence type="predicted"/>
<gene>
    <name evidence="4" type="ORF">PAND9192_02777</name>
</gene>
<evidence type="ECO:0000256" key="2">
    <source>
        <dbReference type="SAM" id="SignalP"/>
    </source>
</evidence>
<dbReference type="Proteomes" id="UP000195719">
    <property type="component" value="Unassembled WGS sequence"/>
</dbReference>
<feature type="compositionally biased region" description="Polar residues" evidence="1">
    <location>
        <begin position="606"/>
        <end position="621"/>
    </location>
</feature>
<dbReference type="Pfam" id="PF20419">
    <property type="entry name" value="DUF6701"/>
    <property type="match status" value="1"/>
</dbReference>
<keyword evidence="5" id="KW-1185">Reference proteome</keyword>
<name>A0A1Y6MJG6_9GAMM</name>
<dbReference type="EMBL" id="FYAJ01000005">
    <property type="protein sequence ID" value="SMY36592.1"/>
    <property type="molecule type" value="Genomic_DNA"/>
</dbReference>
<keyword evidence="2" id="KW-0732">Signal</keyword>
<accession>A0A1Y6MJG6</accession>
<evidence type="ECO:0000313" key="4">
    <source>
        <dbReference type="EMBL" id="SMY36592.1"/>
    </source>
</evidence>
<evidence type="ECO:0000313" key="5">
    <source>
        <dbReference type="Proteomes" id="UP000195719"/>
    </source>
</evidence>
<protein>
    <recommendedName>
        <fullName evidence="3">DUF6701 domain-containing protein</fullName>
    </recommendedName>
</protein>
<evidence type="ECO:0000259" key="3">
    <source>
        <dbReference type="Pfam" id="PF20419"/>
    </source>
</evidence>
<feature type="domain" description="DUF6701" evidence="3">
    <location>
        <begin position="378"/>
        <end position="999"/>
    </location>
</feature>